<proteinExistence type="predicted"/>
<feature type="transmembrane region" description="Helical" evidence="1">
    <location>
        <begin position="48"/>
        <end position="71"/>
    </location>
</feature>
<sequence length="75" mass="8092">MLSPELASILQALWQVLTQLFKILEVVVKSPLTSIFVGAILAFGGRHVIYGIGLALILYGVLALLSAWLGFKLVP</sequence>
<evidence type="ECO:0000256" key="1">
    <source>
        <dbReference type="SAM" id="Phobius"/>
    </source>
</evidence>
<keyword evidence="1" id="KW-1133">Transmembrane helix</keyword>
<evidence type="ECO:0000313" key="2">
    <source>
        <dbReference type="EMBL" id="CAG25647.1"/>
    </source>
</evidence>
<dbReference type="GeneID" id="4432041"/>
<dbReference type="EMBL" id="AJ635161">
    <property type="protein sequence ID" value="CAG25647.1"/>
    <property type="molecule type" value="Genomic_DNA"/>
</dbReference>
<dbReference type="KEGG" id="vg:4432041"/>
<dbReference type="RefSeq" id="YP_015549.1">
    <property type="nucleotide sequence ID" value="NC_005872.1"/>
</dbReference>
<accession>Q6ZYH5</accession>
<name>Q6ZYH5_PSVY</name>
<organismHost>
    <name type="scientific">Pyrobaculum</name>
    <dbReference type="NCBI Taxonomy" id="2276"/>
</organismHost>
<reference evidence="2 3" key="1">
    <citation type="journal article" date="2004" name="Virology">
        <title>Morphology and genome organisation of the virus PSV of the hyperthermophilic archaeal genera Pyrobaculum and Thermoproteus: A novel virus family, the Globuloviridae.</title>
        <authorList>
            <person name="Haering M."/>
            <person name="Peng X."/>
            <person name="Bruegger K."/>
            <person name="Rachel R."/>
            <person name="Stetter K.O."/>
            <person name="Garrett R.A."/>
            <person name="Prangishvili D."/>
        </authorList>
    </citation>
    <scope>NUCLEOTIDE SEQUENCE [LARGE SCALE GENOMIC DNA]</scope>
    <source>
        <strain evidence="3">Isolate United States/Yellowstone</strain>
    </source>
</reference>
<organismHost>
    <name type="scientific">Thermoproteus tenax</name>
    <dbReference type="NCBI Taxonomy" id="2271"/>
</organismHost>
<evidence type="ECO:0000313" key="3">
    <source>
        <dbReference type="Proteomes" id="UP000008777"/>
    </source>
</evidence>
<protein>
    <submittedName>
        <fullName evidence="2">Uncharacterized protein</fullName>
    </submittedName>
</protein>
<keyword evidence="1" id="KW-0812">Transmembrane</keyword>
<keyword evidence="3" id="KW-1185">Reference proteome</keyword>
<organism evidence="2 3">
    <name type="scientific">Pyrobaculum spherical virus (isolate United States/Yellowstone)</name>
    <name type="common">PSV</name>
    <dbReference type="NCBI Taxonomy" id="654907"/>
    <lineage>
        <taxon>Viruses</taxon>
        <taxon>Viruses incertae sedis</taxon>
        <taxon>Globuloviridae</taxon>
        <taxon>Alphaglobulovirus</taxon>
        <taxon>Alphaglobulovirus obsidianense</taxon>
    </lineage>
</organism>
<dbReference type="Proteomes" id="UP000008777">
    <property type="component" value="Segment"/>
</dbReference>
<keyword evidence="1" id="KW-0472">Membrane</keyword>
<feature type="transmembrane region" description="Helical" evidence="1">
    <location>
        <begin position="20"/>
        <end position="41"/>
    </location>
</feature>